<evidence type="ECO:0000259" key="8">
    <source>
        <dbReference type="PROSITE" id="PS50808"/>
    </source>
</evidence>
<dbReference type="InterPro" id="IPR011333">
    <property type="entry name" value="SKP1/BTB/POZ_sf"/>
</dbReference>
<keyword evidence="1" id="KW-0479">Metal-binding</keyword>
<dbReference type="SUPFAM" id="SSF54695">
    <property type="entry name" value="POZ domain"/>
    <property type="match status" value="1"/>
</dbReference>
<keyword evidence="10" id="KW-1185">Reference proteome</keyword>
<dbReference type="GO" id="GO:0008270">
    <property type="term" value="F:zinc ion binding"/>
    <property type="evidence" value="ECO:0007669"/>
    <property type="project" value="UniProtKB-KW"/>
</dbReference>
<dbReference type="PROSITE" id="PS50808">
    <property type="entry name" value="ZF_BED"/>
    <property type="match status" value="1"/>
</dbReference>
<feature type="compositionally biased region" description="Basic and acidic residues" evidence="6">
    <location>
        <begin position="236"/>
        <end position="253"/>
    </location>
</feature>
<feature type="domain" description="BED-type" evidence="8">
    <location>
        <begin position="370"/>
        <end position="424"/>
    </location>
</feature>
<dbReference type="InterPro" id="IPR000210">
    <property type="entry name" value="BTB/POZ_dom"/>
</dbReference>
<evidence type="ECO:0000256" key="4">
    <source>
        <dbReference type="ARBA" id="ARBA00023242"/>
    </source>
</evidence>
<dbReference type="SMART" id="SM00614">
    <property type="entry name" value="ZnF_BED"/>
    <property type="match status" value="1"/>
</dbReference>
<accession>A0AAW0WG32</accession>
<feature type="compositionally biased region" description="Polar residues" evidence="6">
    <location>
        <begin position="160"/>
        <end position="173"/>
    </location>
</feature>
<feature type="region of interest" description="Disordered" evidence="6">
    <location>
        <begin position="433"/>
        <end position="466"/>
    </location>
</feature>
<dbReference type="GO" id="GO:0005634">
    <property type="term" value="C:nucleus"/>
    <property type="evidence" value="ECO:0007669"/>
    <property type="project" value="TreeGrafter"/>
</dbReference>
<protein>
    <submittedName>
        <fullName evidence="9">Uncharacterized protein</fullName>
    </submittedName>
</protein>
<dbReference type="PROSITE" id="PS50097">
    <property type="entry name" value="BTB"/>
    <property type="match status" value="1"/>
</dbReference>
<dbReference type="AlphaFoldDB" id="A0AAW0WG32"/>
<evidence type="ECO:0000256" key="3">
    <source>
        <dbReference type="ARBA" id="ARBA00022833"/>
    </source>
</evidence>
<evidence type="ECO:0000256" key="5">
    <source>
        <dbReference type="PROSITE-ProRule" id="PRU00027"/>
    </source>
</evidence>
<dbReference type="InterPro" id="IPR051095">
    <property type="entry name" value="Dros_DevTransReg"/>
</dbReference>
<evidence type="ECO:0000313" key="10">
    <source>
        <dbReference type="Proteomes" id="UP001445076"/>
    </source>
</evidence>
<feature type="region of interest" description="Disordered" evidence="6">
    <location>
        <begin position="310"/>
        <end position="339"/>
    </location>
</feature>
<feature type="compositionally biased region" description="Polar residues" evidence="6">
    <location>
        <begin position="443"/>
        <end position="466"/>
    </location>
</feature>
<dbReference type="GO" id="GO:0006357">
    <property type="term" value="P:regulation of transcription by RNA polymerase II"/>
    <property type="evidence" value="ECO:0007669"/>
    <property type="project" value="TreeGrafter"/>
</dbReference>
<name>A0AAW0WG32_CHEQU</name>
<dbReference type="Gene3D" id="3.30.710.10">
    <property type="entry name" value="Potassium Channel Kv1.1, Chain A"/>
    <property type="match status" value="1"/>
</dbReference>
<proteinExistence type="predicted"/>
<dbReference type="PANTHER" id="PTHR23110">
    <property type="entry name" value="BTB DOMAIN TRANSCRIPTION FACTOR"/>
    <property type="match status" value="1"/>
</dbReference>
<reference evidence="9 10" key="1">
    <citation type="journal article" date="2024" name="BMC Genomics">
        <title>Genome assembly of redclaw crayfish (Cherax quadricarinatus) provides insights into its immune adaptation and hypoxia tolerance.</title>
        <authorList>
            <person name="Liu Z."/>
            <person name="Zheng J."/>
            <person name="Li H."/>
            <person name="Fang K."/>
            <person name="Wang S."/>
            <person name="He J."/>
            <person name="Zhou D."/>
            <person name="Weng S."/>
            <person name="Chi M."/>
            <person name="Gu Z."/>
            <person name="He J."/>
            <person name="Li F."/>
            <person name="Wang M."/>
        </authorList>
    </citation>
    <scope>NUCLEOTIDE SEQUENCE [LARGE SCALE GENOMIC DNA]</scope>
    <source>
        <strain evidence="9">ZL_2023a</strain>
    </source>
</reference>
<dbReference type="Proteomes" id="UP001445076">
    <property type="component" value="Unassembled WGS sequence"/>
</dbReference>
<feature type="region of interest" description="Disordered" evidence="6">
    <location>
        <begin position="119"/>
        <end position="204"/>
    </location>
</feature>
<organism evidence="9 10">
    <name type="scientific">Cherax quadricarinatus</name>
    <name type="common">Australian red claw crayfish</name>
    <dbReference type="NCBI Taxonomy" id="27406"/>
    <lineage>
        <taxon>Eukaryota</taxon>
        <taxon>Metazoa</taxon>
        <taxon>Ecdysozoa</taxon>
        <taxon>Arthropoda</taxon>
        <taxon>Crustacea</taxon>
        <taxon>Multicrustacea</taxon>
        <taxon>Malacostraca</taxon>
        <taxon>Eumalacostraca</taxon>
        <taxon>Eucarida</taxon>
        <taxon>Decapoda</taxon>
        <taxon>Pleocyemata</taxon>
        <taxon>Astacidea</taxon>
        <taxon>Parastacoidea</taxon>
        <taxon>Parastacidae</taxon>
        <taxon>Cherax</taxon>
    </lineage>
</organism>
<keyword evidence="2 5" id="KW-0863">Zinc-finger</keyword>
<dbReference type="InterPro" id="IPR003656">
    <property type="entry name" value="Znf_BED"/>
</dbReference>
<evidence type="ECO:0000256" key="6">
    <source>
        <dbReference type="SAM" id="MobiDB-lite"/>
    </source>
</evidence>
<feature type="compositionally biased region" description="Acidic residues" evidence="6">
    <location>
        <begin position="269"/>
        <end position="280"/>
    </location>
</feature>
<evidence type="ECO:0000256" key="2">
    <source>
        <dbReference type="ARBA" id="ARBA00022771"/>
    </source>
</evidence>
<dbReference type="SMART" id="SM00225">
    <property type="entry name" value="BTB"/>
    <property type="match status" value="1"/>
</dbReference>
<feature type="domain" description="BTB" evidence="7">
    <location>
        <begin position="31"/>
        <end position="96"/>
    </location>
</feature>
<keyword evidence="4" id="KW-0539">Nucleus</keyword>
<dbReference type="Pfam" id="PF00651">
    <property type="entry name" value="BTB"/>
    <property type="match status" value="1"/>
</dbReference>
<gene>
    <name evidence="9" type="ORF">OTU49_007751</name>
</gene>
<sequence>MDGGLLCLKWRDHRSTFFRMLSSVRKKEIYCDATIACDGKFYPVHRLVLSTCSEFFERMFEVADNKHLMIVLTDIQHEYLETLLDYMYIGEVNVLQSDLSSFMKAAECLKIRGLAEPSETNPRKECADSKRNMPQREDGWEIKRRRQNDDLPVNSKPETKSSLGGNSLDNLNSAKVPPRSRTSCGEPKRGRDPSLGHTKINNIPASGIVSPAQLALAELASEKQAGSSSNLTSSLSKDHDNDSSISHDTELSDCKSSQVKFEDVNVKEEPEDWPQAESNEDPQLFRFSDPGLAYLANASTLPLPVQGISQTTQAQTGPLEHSAHPLPGPSGLHSLTGWDHQSLSSSVTSDDFVQYRGGTVKGVNQRKMGRPTSEIWNHYTSNKIDGKTVVHCKYCTLKYGYPNATKMKAHILKCDMCPEDVRRQFKDVKQEAEHWEAPASKETWATVTPQPQEPAQASAFTLVNTS</sequence>
<dbReference type="PANTHER" id="PTHR23110:SF109">
    <property type="entry name" value="FI07618P-RELATED"/>
    <property type="match status" value="1"/>
</dbReference>
<keyword evidence="3" id="KW-0862">Zinc</keyword>
<evidence type="ECO:0000259" key="7">
    <source>
        <dbReference type="PROSITE" id="PS50097"/>
    </source>
</evidence>
<dbReference type="GO" id="GO:0003677">
    <property type="term" value="F:DNA binding"/>
    <property type="evidence" value="ECO:0007669"/>
    <property type="project" value="InterPro"/>
</dbReference>
<comment type="caution">
    <text evidence="9">The sequence shown here is derived from an EMBL/GenBank/DDBJ whole genome shotgun (WGS) entry which is preliminary data.</text>
</comment>
<feature type="compositionally biased region" description="Basic and acidic residues" evidence="6">
    <location>
        <begin position="121"/>
        <end position="142"/>
    </location>
</feature>
<evidence type="ECO:0000313" key="9">
    <source>
        <dbReference type="EMBL" id="KAK8731012.1"/>
    </source>
</evidence>
<dbReference type="EMBL" id="JARKIK010000062">
    <property type="protein sequence ID" value="KAK8731012.1"/>
    <property type="molecule type" value="Genomic_DNA"/>
</dbReference>
<dbReference type="CDD" id="cd18315">
    <property type="entry name" value="BTB_POZ_BAB-like"/>
    <property type="match status" value="1"/>
</dbReference>
<evidence type="ECO:0000256" key="1">
    <source>
        <dbReference type="ARBA" id="ARBA00022723"/>
    </source>
</evidence>
<feature type="region of interest" description="Disordered" evidence="6">
    <location>
        <begin position="220"/>
        <end position="283"/>
    </location>
</feature>